<evidence type="ECO:0000259" key="3">
    <source>
        <dbReference type="Pfam" id="PF20169"/>
    </source>
</evidence>
<name>B8KY43_9GAMM</name>
<dbReference type="eggNOG" id="COG4231">
    <property type="taxonomic scope" value="Bacteria"/>
</dbReference>
<dbReference type="PANTHER" id="PTHR48084">
    <property type="entry name" value="2-OXOGLUTARATE OXIDOREDUCTASE SUBUNIT KORB-RELATED"/>
    <property type="match status" value="1"/>
</dbReference>
<reference evidence="5" key="1">
    <citation type="journal article" date="2013" name="BMC Microbiol.">
        <title>Taxonomy and evolution of bacteriochlorophyll a-containing members of the OM60/NOR5 clade of marine gammaproteobacteria: description of Luminiphilus syltensis gen. nov., sp. nov., reclassification of Haliea rubra as Pseudohaliea rubra gen. nov., comb. nov., and emendation of Chromatocurvus halotolerans.</title>
        <authorList>
            <person name="Spring S."/>
            <person name="Riedel T."/>
            <person name="Sproer C."/>
            <person name="Yan S."/>
            <person name="Harder J."/>
            <person name="Fuchs B.M."/>
        </authorList>
    </citation>
    <scope>NUCLEOTIDE SEQUENCE [LARGE SCALE GENOMIC DNA]</scope>
    <source>
        <strain evidence="5">NOR51-B</strain>
    </source>
</reference>
<dbReference type="InterPro" id="IPR002869">
    <property type="entry name" value="Pyrv_flavodox_OxRed_cen"/>
</dbReference>
<dbReference type="GO" id="GO:0016903">
    <property type="term" value="F:oxidoreductase activity, acting on the aldehyde or oxo group of donors"/>
    <property type="evidence" value="ECO:0007669"/>
    <property type="project" value="InterPro"/>
</dbReference>
<dbReference type="Gene3D" id="3.40.920.10">
    <property type="entry name" value="Pyruvate-ferredoxin oxidoreductase, PFOR, domain III"/>
    <property type="match status" value="1"/>
</dbReference>
<organism evidence="4 5">
    <name type="scientific">Luminiphilus syltensis NOR5-1B</name>
    <dbReference type="NCBI Taxonomy" id="565045"/>
    <lineage>
        <taxon>Bacteria</taxon>
        <taxon>Pseudomonadati</taxon>
        <taxon>Pseudomonadota</taxon>
        <taxon>Gammaproteobacteria</taxon>
        <taxon>Cellvibrionales</taxon>
        <taxon>Halieaceae</taxon>
        <taxon>Luminiphilus</taxon>
    </lineage>
</organism>
<proteinExistence type="predicted"/>
<keyword evidence="4" id="KW-0670">Pyruvate</keyword>
<dbReference type="STRING" id="565045.NOR51B_2808"/>
<dbReference type="AlphaFoldDB" id="B8KY43"/>
<evidence type="ECO:0000256" key="1">
    <source>
        <dbReference type="ARBA" id="ARBA00023002"/>
    </source>
</evidence>
<protein>
    <submittedName>
        <fullName evidence="4">Pyruvate ferredoxin/flavodoxin oxidoreductase</fullName>
    </submittedName>
</protein>
<dbReference type="Pfam" id="PF01558">
    <property type="entry name" value="POR"/>
    <property type="match status" value="1"/>
</dbReference>
<dbReference type="HOGENOM" id="CLU_009166_0_1_6"/>
<keyword evidence="1" id="KW-0560">Oxidoreductase</keyword>
<dbReference type="NCBIfam" id="NF009589">
    <property type="entry name" value="PRK13030.1"/>
    <property type="match status" value="1"/>
</dbReference>
<accession>B8KY43</accession>
<dbReference type="EMBL" id="DS999411">
    <property type="protein sequence ID" value="EED36855.1"/>
    <property type="molecule type" value="Genomic_DNA"/>
</dbReference>
<sequence>MRAEGVRRIAILSDEPEKYRDKSQFPNDVSFHHRDELDAVQRELREVAGVSVLIYDQTCAAEKRRMRKRGDYPDPDKRMFINEAVCEGCGDCSAQSNCLSIYPLDTELGRKRKIDQSSCNKDFSCVKGFCPSFVTVEGGRLKKAPALGHSDDFTMRVDALPTPEPQSLEHNFDLLVAGIGGTGVVTVGQLITMAAHLEGKGASVLDFTGFAQKGGAVISHVRIGSSPETLHQVRIADGRADAVVACDVVVGTDPRCIRVLAKNRTRVLVNHTEIPSGQFVQNRNADIHINERIDSLRGAVGGDRVEIVQANVLMERIMGNTVYSNVFLLGYAWQRGLIPVSLKALLKAIELNGVNIEENKRALSWGRLSAEECSYVTRAAGLMDEPKPAKSLEELIAHRANLLVAYQNEDYAQKYRDFVAKVQDCEQSVSPDGQALTDSVAKYLYKLMAYKDEYEVARLYTDGDFLRKLGETFEGDYQLTFHMAPPIFNRELDADGRPKKRQFGSWMMVALKVLARFKSIRGSAIDPFNYFAERREERALIGDYRSLIEELMNGLNQDNLAVAVECATLPDQVRGYGPVKEKSIIKYRELREAYLHRFHNPSSVVQIQEVA</sequence>
<dbReference type="SUPFAM" id="SSF53323">
    <property type="entry name" value="Pyruvate-ferredoxin oxidoreductase, PFOR, domain III"/>
    <property type="match status" value="1"/>
</dbReference>
<dbReference type="InterPro" id="IPR019752">
    <property type="entry name" value="Pyrv/ketoisovalerate_OxRed_cat"/>
</dbReference>
<dbReference type="PANTHER" id="PTHR48084:SF3">
    <property type="entry name" value="SUBUNIT OF PYRUVATE:FLAVODOXIN OXIDOREDUCTASE"/>
    <property type="match status" value="1"/>
</dbReference>
<feature type="domain" description="Pyruvate/ketoisovalerate oxidoreductase catalytic" evidence="2">
    <location>
        <begin position="180"/>
        <end position="364"/>
    </location>
</feature>
<feature type="domain" description="DUF6537" evidence="3">
    <location>
        <begin position="392"/>
        <end position="592"/>
    </location>
</feature>
<dbReference type="Pfam" id="PF20169">
    <property type="entry name" value="DUF6537"/>
    <property type="match status" value="1"/>
</dbReference>
<evidence type="ECO:0000259" key="2">
    <source>
        <dbReference type="Pfam" id="PF01558"/>
    </source>
</evidence>
<dbReference type="InterPro" id="IPR046667">
    <property type="entry name" value="DUF6537"/>
</dbReference>
<dbReference type="InterPro" id="IPR051457">
    <property type="entry name" value="2-oxoacid:Fd_oxidoreductase"/>
</dbReference>
<evidence type="ECO:0000313" key="4">
    <source>
        <dbReference type="EMBL" id="EED36855.1"/>
    </source>
</evidence>
<gene>
    <name evidence="4" type="primary">iorA_1</name>
    <name evidence="4" type="ORF">NOR51B_2808</name>
</gene>
<dbReference type="eggNOG" id="COG1014">
    <property type="taxonomic scope" value="Bacteria"/>
</dbReference>
<keyword evidence="5" id="KW-1185">Reference proteome</keyword>
<dbReference type="Proteomes" id="UP000004699">
    <property type="component" value="Unassembled WGS sequence"/>
</dbReference>
<evidence type="ECO:0000313" key="5">
    <source>
        <dbReference type="Proteomes" id="UP000004699"/>
    </source>
</evidence>